<name>A0A1I7ULT0_9PELO</name>
<protein>
    <submittedName>
        <fullName evidence="3">FBA_2 domain-containing protein</fullName>
    </submittedName>
</protein>
<dbReference type="eggNOG" id="ENOG502TKIQ">
    <property type="taxonomic scope" value="Eukaryota"/>
</dbReference>
<evidence type="ECO:0000259" key="1">
    <source>
        <dbReference type="Pfam" id="PF07735"/>
    </source>
</evidence>
<sequence>MDSELILTYKVDWPADDLNVFLRSWQEGKTNRRLRQVNFVMCSERNVKEVLKGLGGELMDPRTTKLKIREDSLYGYEDKWICGGIHIRRNDERLAVINGYKHSEEDENADERDIQEYLNEREMWNSEESSWLKEAFVVYIFPPSSSLKED</sequence>
<organism evidence="2 3">
    <name type="scientific">Caenorhabditis tropicalis</name>
    <dbReference type="NCBI Taxonomy" id="1561998"/>
    <lineage>
        <taxon>Eukaryota</taxon>
        <taxon>Metazoa</taxon>
        <taxon>Ecdysozoa</taxon>
        <taxon>Nematoda</taxon>
        <taxon>Chromadorea</taxon>
        <taxon>Rhabditida</taxon>
        <taxon>Rhabditina</taxon>
        <taxon>Rhabditomorpha</taxon>
        <taxon>Rhabditoidea</taxon>
        <taxon>Rhabditidae</taxon>
        <taxon>Peloderinae</taxon>
        <taxon>Caenorhabditis</taxon>
    </lineage>
</organism>
<dbReference type="WBParaSite" id="Csp11.Scaffold630.g17241.t1">
    <property type="protein sequence ID" value="Csp11.Scaffold630.g17241.t1"/>
    <property type="gene ID" value="Csp11.Scaffold630.g17241"/>
</dbReference>
<keyword evidence="2" id="KW-1185">Reference proteome</keyword>
<reference evidence="3" key="1">
    <citation type="submission" date="2016-11" db="UniProtKB">
        <authorList>
            <consortium name="WormBaseParasite"/>
        </authorList>
    </citation>
    <scope>IDENTIFICATION</scope>
</reference>
<dbReference type="Proteomes" id="UP000095282">
    <property type="component" value="Unplaced"/>
</dbReference>
<proteinExistence type="predicted"/>
<accession>A0A1I7ULT0</accession>
<dbReference type="Pfam" id="PF07735">
    <property type="entry name" value="FBA_2"/>
    <property type="match status" value="1"/>
</dbReference>
<dbReference type="InterPro" id="IPR012885">
    <property type="entry name" value="F-box_Sdz-33"/>
</dbReference>
<feature type="domain" description="Sdz-33 F-box" evidence="1">
    <location>
        <begin position="1"/>
        <end position="37"/>
    </location>
</feature>
<evidence type="ECO:0000313" key="3">
    <source>
        <dbReference type="WBParaSite" id="Csp11.Scaffold630.g17241.t1"/>
    </source>
</evidence>
<dbReference type="AlphaFoldDB" id="A0A1I7ULT0"/>
<evidence type="ECO:0000313" key="2">
    <source>
        <dbReference type="Proteomes" id="UP000095282"/>
    </source>
</evidence>